<evidence type="ECO:0000313" key="2">
    <source>
        <dbReference type="EMBL" id="KAF2823543.1"/>
    </source>
</evidence>
<dbReference type="EMBL" id="MU006232">
    <property type="protein sequence ID" value="KAF2823543.1"/>
    <property type="molecule type" value="Genomic_DNA"/>
</dbReference>
<keyword evidence="3" id="KW-1185">Reference proteome</keyword>
<sequence>MQLTLTTLSAFLAAAMAVGASPLETRQGTPRIRATFYNNGGTCGPDNWREDFVFQQYPVGDCHDLDVGPFQSTYFNESSITRTRKFLLFHPRGCCPN</sequence>
<dbReference type="AlphaFoldDB" id="A0A6A6ZRY4"/>
<protein>
    <submittedName>
        <fullName evidence="2">Uncharacterized protein</fullName>
    </submittedName>
</protein>
<name>A0A6A6ZRY4_9PLEO</name>
<gene>
    <name evidence="2" type="ORF">CC86DRAFT_372481</name>
</gene>
<reference evidence="2" key="1">
    <citation type="journal article" date="2020" name="Stud. Mycol.">
        <title>101 Dothideomycetes genomes: a test case for predicting lifestyles and emergence of pathogens.</title>
        <authorList>
            <person name="Haridas S."/>
            <person name="Albert R."/>
            <person name="Binder M."/>
            <person name="Bloem J."/>
            <person name="Labutti K."/>
            <person name="Salamov A."/>
            <person name="Andreopoulos B."/>
            <person name="Baker S."/>
            <person name="Barry K."/>
            <person name="Bills G."/>
            <person name="Bluhm B."/>
            <person name="Cannon C."/>
            <person name="Castanera R."/>
            <person name="Culley D."/>
            <person name="Daum C."/>
            <person name="Ezra D."/>
            <person name="Gonzalez J."/>
            <person name="Henrissat B."/>
            <person name="Kuo A."/>
            <person name="Liang C."/>
            <person name="Lipzen A."/>
            <person name="Lutzoni F."/>
            <person name="Magnuson J."/>
            <person name="Mondo S."/>
            <person name="Nolan M."/>
            <person name="Ohm R."/>
            <person name="Pangilinan J."/>
            <person name="Park H.-J."/>
            <person name="Ramirez L."/>
            <person name="Alfaro M."/>
            <person name="Sun H."/>
            <person name="Tritt A."/>
            <person name="Yoshinaga Y."/>
            <person name="Zwiers L.-H."/>
            <person name="Turgeon B."/>
            <person name="Goodwin S."/>
            <person name="Spatafora J."/>
            <person name="Crous P."/>
            <person name="Grigoriev I."/>
        </authorList>
    </citation>
    <scope>NUCLEOTIDE SEQUENCE</scope>
    <source>
        <strain evidence="2">CBS 113818</strain>
    </source>
</reference>
<evidence type="ECO:0000256" key="1">
    <source>
        <dbReference type="SAM" id="SignalP"/>
    </source>
</evidence>
<feature type="chain" id="PRO_5025610519" evidence="1">
    <location>
        <begin position="21"/>
        <end position="97"/>
    </location>
</feature>
<proteinExistence type="predicted"/>
<organism evidence="2 3">
    <name type="scientific">Ophiobolus disseminans</name>
    <dbReference type="NCBI Taxonomy" id="1469910"/>
    <lineage>
        <taxon>Eukaryota</taxon>
        <taxon>Fungi</taxon>
        <taxon>Dikarya</taxon>
        <taxon>Ascomycota</taxon>
        <taxon>Pezizomycotina</taxon>
        <taxon>Dothideomycetes</taxon>
        <taxon>Pleosporomycetidae</taxon>
        <taxon>Pleosporales</taxon>
        <taxon>Pleosporineae</taxon>
        <taxon>Phaeosphaeriaceae</taxon>
        <taxon>Ophiobolus</taxon>
    </lineage>
</organism>
<dbReference type="Proteomes" id="UP000799424">
    <property type="component" value="Unassembled WGS sequence"/>
</dbReference>
<keyword evidence="1" id="KW-0732">Signal</keyword>
<feature type="signal peptide" evidence="1">
    <location>
        <begin position="1"/>
        <end position="20"/>
    </location>
</feature>
<accession>A0A6A6ZRY4</accession>
<dbReference type="OrthoDB" id="3761614at2759"/>
<evidence type="ECO:0000313" key="3">
    <source>
        <dbReference type="Proteomes" id="UP000799424"/>
    </source>
</evidence>